<dbReference type="EMBL" id="FWFX01000006">
    <property type="protein sequence ID" value="SLN46177.1"/>
    <property type="molecule type" value="Genomic_DNA"/>
</dbReference>
<keyword evidence="2" id="KW-1185">Reference proteome</keyword>
<proteinExistence type="predicted"/>
<evidence type="ECO:0000313" key="1">
    <source>
        <dbReference type="EMBL" id="SLN46177.1"/>
    </source>
</evidence>
<dbReference type="RefSeq" id="WP_085805779.1">
    <property type="nucleotide sequence ID" value="NZ_FWFX01000006.1"/>
</dbReference>
<dbReference type="OrthoDB" id="8448547at2"/>
<evidence type="ECO:0000313" key="2">
    <source>
        <dbReference type="Proteomes" id="UP000193061"/>
    </source>
</evidence>
<reference evidence="1 2" key="1">
    <citation type="submission" date="2017-03" db="EMBL/GenBank/DDBJ databases">
        <authorList>
            <person name="Afonso C.L."/>
            <person name="Miller P.J."/>
            <person name="Scott M.A."/>
            <person name="Spackman E."/>
            <person name="Goraichik I."/>
            <person name="Dimitrov K.M."/>
            <person name="Suarez D.L."/>
            <person name="Swayne D.E."/>
        </authorList>
    </citation>
    <scope>NUCLEOTIDE SEQUENCE [LARGE SCALE GENOMIC DNA]</scope>
    <source>
        <strain evidence="1 2">CECT 7450</strain>
    </source>
</reference>
<sequence length="221" mass="22635">MIDGDGLEDLDLQAAELEDGLGGAAEMAGVFNAELSRVRAAFAEVGSDVQTLERGMSRGLSNAMRGAIVNGDSLSQSLDKIGQSMVNSAFNAAVRPVTNHVGGLISEGIGGLVGNLLPFAKGGSFSQGRVRPFAEGGVVSGPVSFPMRGGETGLMGEAGPEAIMPLSRGADGKLGVRSNGDAAPVNITMNINTPDVEGFRRSKVQIAAQLGRAIGRGNRNR</sequence>
<accession>A0A1X6ZBI9</accession>
<dbReference type="AlphaFoldDB" id="A0A1X6ZBI9"/>
<organism evidence="1 2">
    <name type="scientific">Roseovarius albus</name>
    <dbReference type="NCBI Taxonomy" id="1247867"/>
    <lineage>
        <taxon>Bacteria</taxon>
        <taxon>Pseudomonadati</taxon>
        <taxon>Pseudomonadota</taxon>
        <taxon>Alphaproteobacteria</taxon>
        <taxon>Rhodobacterales</taxon>
        <taxon>Roseobacteraceae</taxon>
        <taxon>Roseovarius</taxon>
    </lineage>
</organism>
<protein>
    <recommendedName>
        <fullName evidence="3">Phage tail tape measure protein, lambda family</fullName>
    </recommendedName>
</protein>
<evidence type="ECO:0008006" key="3">
    <source>
        <dbReference type="Google" id="ProtNLM"/>
    </source>
</evidence>
<gene>
    <name evidence="1" type="ORF">ROA7450_02264</name>
</gene>
<dbReference type="Proteomes" id="UP000193061">
    <property type="component" value="Unassembled WGS sequence"/>
</dbReference>
<name>A0A1X6ZBI9_9RHOB</name>